<dbReference type="PANTHER" id="PTHR43818">
    <property type="entry name" value="BCDNA.GH03377"/>
    <property type="match status" value="1"/>
</dbReference>
<evidence type="ECO:0000259" key="4">
    <source>
        <dbReference type="Pfam" id="PF22725"/>
    </source>
</evidence>
<gene>
    <name evidence="5" type="ORF">E3O06_16280</name>
</gene>
<evidence type="ECO:0000256" key="2">
    <source>
        <dbReference type="ARBA" id="ARBA00023027"/>
    </source>
</evidence>
<dbReference type="Pfam" id="PF22725">
    <property type="entry name" value="GFO_IDH_MocA_C3"/>
    <property type="match status" value="1"/>
</dbReference>
<keyword evidence="2" id="KW-0520">NAD</keyword>
<evidence type="ECO:0000256" key="1">
    <source>
        <dbReference type="ARBA" id="ARBA00023002"/>
    </source>
</evidence>
<evidence type="ECO:0000259" key="3">
    <source>
        <dbReference type="Pfam" id="PF01408"/>
    </source>
</evidence>
<sequence length="383" mass="41263">MTTDVTDNAAGRPRIGIIGGGLIATVHSRAARAAGAELAGIASSSAKTAEAARLRLSISTAYPSVDAMLSDESIDVIHICTPNASHPEFALAALEAGKDVICEKPLATSASSAYELMVRAERLSRIVSVPFVYRFHAMVREARARVLAGAVGRIFVIQASYLQDWLLSSDDDDWRVETAIGGPSRAFADIGSHLCDLIEFVTDDRISRLNAVMRTVHRDRNRSKSIDTEDAVALVFETTSGVLGTILVSQVSAGRKNRLSFEISGERESLFFDQENPETLWLGKRTGFHHIVRDAATLHPSAARYSIVPPGHAQGYQDAFNAFVSDSYQARTGETPDGLPTFADGYRAAVLTEAVLKSHETGGWVDTPHSAAAIELVNVARRS</sequence>
<dbReference type="InterPro" id="IPR050463">
    <property type="entry name" value="Gfo/Idh/MocA_oxidrdct_glycsds"/>
</dbReference>
<dbReference type="GO" id="GO:0000166">
    <property type="term" value="F:nucleotide binding"/>
    <property type="evidence" value="ECO:0007669"/>
    <property type="project" value="InterPro"/>
</dbReference>
<evidence type="ECO:0000313" key="6">
    <source>
        <dbReference type="Proteomes" id="UP000298173"/>
    </source>
</evidence>
<dbReference type="AlphaFoldDB" id="A0A4R8URP8"/>
<dbReference type="InterPro" id="IPR036291">
    <property type="entry name" value="NAD(P)-bd_dom_sf"/>
</dbReference>
<dbReference type="Proteomes" id="UP000298173">
    <property type="component" value="Unassembled WGS sequence"/>
</dbReference>
<reference evidence="5 6" key="1">
    <citation type="submission" date="2019-03" db="EMBL/GenBank/DDBJ databases">
        <title>Genomics of glacier-inhabiting Cryobacterium strains.</title>
        <authorList>
            <person name="Liu Q."/>
            <person name="Xin Y.-H."/>
        </authorList>
    </citation>
    <scope>NUCLEOTIDE SEQUENCE [LARGE SCALE GENOMIC DNA]</scope>
    <source>
        <strain evidence="5 6">HLT2-23</strain>
    </source>
</reference>
<keyword evidence="6" id="KW-1185">Reference proteome</keyword>
<keyword evidence="1" id="KW-0560">Oxidoreductase</keyword>
<accession>A0A4R8URP8</accession>
<dbReference type="PANTHER" id="PTHR43818:SF11">
    <property type="entry name" value="BCDNA.GH03377"/>
    <property type="match status" value="1"/>
</dbReference>
<organism evidence="5 6">
    <name type="scientific">Cryobacterium glaciale</name>
    <dbReference type="NCBI Taxonomy" id="1259145"/>
    <lineage>
        <taxon>Bacteria</taxon>
        <taxon>Bacillati</taxon>
        <taxon>Actinomycetota</taxon>
        <taxon>Actinomycetes</taxon>
        <taxon>Micrococcales</taxon>
        <taxon>Microbacteriaceae</taxon>
        <taxon>Cryobacterium</taxon>
    </lineage>
</organism>
<dbReference type="InterPro" id="IPR055170">
    <property type="entry name" value="GFO_IDH_MocA-like_dom"/>
</dbReference>
<feature type="domain" description="Gfo/Idh/MocA-like oxidoreductase N-terminal" evidence="3">
    <location>
        <begin position="14"/>
        <end position="129"/>
    </location>
</feature>
<dbReference type="Gene3D" id="3.40.50.720">
    <property type="entry name" value="NAD(P)-binding Rossmann-like Domain"/>
    <property type="match status" value="1"/>
</dbReference>
<dbReference type="Pfam" id="PF01408">
    <property type="entry name" value="GFO_IDH_MocA"/>
    <property type="match status" value="1"/>
</dbReference>
<dbReference type="InterPro" id="IPR000683">
    <property type="entry name" value="Gfo/Idh/MocA-like_OxRdtase_N"/>
</dbReference>
<dbReference type="GO" id="GO:0016491">
    <property type="term" value="F:oxidoreductase activity"/>
    <property type="evidence" value="ECO:0007669"/>
    <property type="project" value="UniProtKB-KW"/>
</dbReference>
<protein>
    <submittedName>
        <fullName evidence="5">Gfo/Idh/MocA family oxidoreductase</fullName>
    </submittedName>
</protein>
<dbReference type="SUPFAM" id="SSF51735">
    <property type="entry name" value="NAD(P)-binding Rossmann-fold domains"/>
    <property type="match status" value="1"/>
</dbReference>
<comment type="caution">
    <text evidence="5">The sequence shown here is derived from an EMBL/GenBank/DDBJ whole genome shotgun (WGS) entry which is preliminary data.</text>
</comment>
<dbReference type="SUPFAM" id="SSF55347">
    <property type="entry name" value="Glyceraldehyde-3-phosphate dehydrogenase-like, C-terminal domain"/>
    <property type="match status" value="1"/>
</dbReference>
<evidence type="ECO:0000313" key="5">
    <source>
        <dbReference type="EMBL" id="TFB68642.1"/>
    </source>
</evidence>
<dbReference type="EMBL" id="SOEY01000033">
    <property type="protein sequence ID" value="TFB68642.1"/>
    <property type="molecule type" value="Genomic_DNA"/>
</dbReference>
<dbReference type="OrthoDB" id="9792085at2"/>
<dbReference type="Gene3D" id="3.30.360.10">
    <property type="entry name" value="Dihydrodipicolinate Reductase, domain 2"/>
    <property type="match status" value="1"/>
</dbReference>
<name>A0A4R8URP8_9MICO</name>
<feature type="domain" description="GFO/IDH/MocA-like oxidoreductase" evidence="4">
    <location>
        <begin position="139"/>
        <end position="270"/>
    </location>
</feature>
<proteinExistence type="predicted"/>